<dbReference type="SUPFAM" id="SSF63712">
    <property type="entry name" value="Nicotinic receptor ligand binding domain-like"/>
    <property type="match status" value="1"/>
</dbReference>
<dbReference type="Gene3D" id="2.70.170.10">
    <property type="entry name" value="Neurotransmitter-gated ion-channel ligand-binding domain"/>
    <property type="match status" value="1"/>
</dbReference>
<keyword evidence="3" id="KW-0812">Transmembrane</keyword>
<feature type="domain" description="Neurotransmitter-gated ion-channel ligand-binding" evidence="4">
    <location>
        <begin position="24"/>
        <end position="247"/>
    </location>
</feature>
<evidence type="ECO:0000313" key="5">
    <source>
        <dbReference type="EMBL" id="KAI1725703.1"/>
    </source>
</evidence>
<sequence length="368" mass="42665">MLAVSTKDEREQDLAKINQNLKILVPKLLEGYDQRIPSHYPIQLFSMLMVDHIEELNELEQTLTFHGTMLLSWEDRRLVWEPKDYGNLDKISLSAFEITRFWVPSVTVKGITMGRGQIMQYHNSEYTLRKNGKITAQVQVSLKASCRIDLRDYPNDNQTCFVLVFTPLYSTSKVTFTGTPSFIASDTFFENRPTNRTKTAGFILENLNAQRFYAYAKGFTTNESEAQTNSMFTNTVVRYQLLLRRNPCLYFANVSLPFFCCAIMTFMAALQQNIRISAVWLAVCLVLQIMANDRVIEFLPRDYDSEPFYTKLSKFLLFQTFALLIYRFSMALQYSKKTTDISNLQLTENLVKYALIAEAVIIFWLLFC</sequence>
<dbReference type="EMBL" id="JAKKPZ010000002">
    <property type="protein sequence ID" value="KAI1725703.1"/>
    <property type="molecule type" value="Genomic_DNA"/>
</dbReference>
<organism evidence="5 6">
    <name type="scientific">Ditylenchus destructor</name>
    <dbReference type="NCBI Taxonomy" id="166010"/>
    <lineage>
        <taxon>Eukaryota</taxon>
        <taxon>Metazoa</taxon>
        <taxon>Ecdysozoa</taxon>
        <taxon>Nematoda</taxon>
        <taxon>Chromadorea</taxon>
        <taxon>Rhabditida</taxon>
        <taxon>Tylenchina</taxon>
        <taxon>Tylenchomorpha</taxon>
        <taxon>Sphaerularioidea</taxon>
        <taxon>Anguinidae</taxon>
        <taxon>Anguininae</taxon>
        <taxon>Ditylenchus</taxon>
    </lineage>
</organism>
<evidence type="ECO:0000256" key="2">
    <source>
        <dbReference type="ARBA" id="ARBA00023136"/>
    </source>
</evidence>
<comment type="caution">
    <text evidence="5">The sequence shown here is derived from an EMBL/GenBank/DDBJ whole genome shotgun (WGS) entry which is preliminary data.</text>
</comment>
<feature type="transmembrane region" description="Helical" evidence="3">
    <location>
        <begin position="350"/>
        <end position="367"/>
    </location>
</feature>
<dbReference type="AlphaFoldDB" id="A0AAD4RC76"/>
<dbReference type="GO" id="GO:0016020">
    <property type="term" value="C:membrane"/>
    <property type="evidence" value="ECO:0007669"/>
    <property type="project" value="UniProtKB-SubCell"/>
</dbReference>
<name>A0AAD4RC76_9BILA</name>
<evidence type="ECO:0000256" key="3">
    <source>
        <dbReference type="SAM" id="Phobius"/>
    </source>
</evidence>
<dbReference type="GO" id="GO:0004888">
    <property type="term" value="F:transmembrane signaling receptor activity"/>
    <property type="evidence" value="ECO:0007669"/>
    <property type="project" value="InterPro"/>
</dbReference>
<feature type="transmembrane region" description="Helical" evidence="3">
    <location>
        <begin position="248"/>
        <end position="268"/>
    </location>
</feature>
<dbReference type="InterPro" id="IPR036734">
    <property type="entry name" value="Neur_chan_lig-bd_sf"/>
</dbReference>
<dbReference type="InterPro" id="IPR018000">
    <property type="entry name" value="Neurotransmitter_ion_chnl_CS"/>
</dbReference>
<comment type="subcellular location">
    <subcellularLocation>
        <location evidence="1">Membrane</location>
        <topology evidence="1">Multi-pass membrane protein</topology>
    </subcellularLocation>
</comment>
<dbReference type="GO" id="GO:0005230">
    <property type="term" value="F:extracellular ligand-gated monoatomic ion channel activity"/>
    <property type="evidence" value="ECO:0007669"/>
    <property type="project" value="InterPro"/>
</dbReference>
<reference evidence="5" key="1">
    <citation type="submission" date="2022-01" db="EMBL/GenBank/DDBJ databases">
        <title>Genome Sequence Resource for Two Populations of Ditylenchus destructor, the Migratory Endoparasitic Phytonematode.</title>
        <authorList>
            <person name="Zhang H."/>
            <person name="Lin R."/>
            <person name="Xie B."/>
        </authorList>
    </citation>
    <scope>NUCLEOTIDE SEQUENCE</scope>
    <source>
        <strain evidence="5">BazhouSP</strain>
    </source>
</reference>
<proteinExistence type="predicted"/>
<keyword evidence="2 3" id="KW-0472">Membrane</keyword>
<gene>
    <name evidence="5" type="ORF">DdX_02379</name>
</gene>
<dbReference type="CDD" id="cd18989">
    <property type="entry name" value="LGIC_ECD_cation"/>
    <property type="match status" value="1"/>
</dbReference>
<protein>
    <submittedName>
        <fullName evidence="5">Neurotransmitter-gated ion-channel ligand binding domain-containing protein</fullName>
    </submittedName>
</protein>
<dbReference type="PANTHER" id="PTHR18945">
    <property type="entry name" value="NEUROTRANSMITTER GATED ION CHANNEL"/>
    <property type="match status" value="1"/>
</dbReference>
<accession>A0AAD4RC76</accession>
<evidence type="ECO:0000313" key="6">
    <source>
        <dbReference type="Proteomes" id="UP001201812"/>
    </source>
</evidence>
<evidence type="ECO:0000256" key="1">
    <source>
        <dbReference type="ARBA" id="ARBA00004141"/>
    </source>
</evidence>
<dbReference type="Proteomes" id="UP001201812">
    <property type="component" value="Unassembled WGS sequence"/>
</dbReference>
<feature type="transmembrane region" description="Helical" evidence="3">
    <location>
        <begin position="312"/>
        <end position="330"/>
    </location>
</feature>
<keyword evidence="3" id="KW-1133">Transmembrane helix</keyword>
<dbReference type="InterPro" id="IPR006202">
    <property type="entry name" value="Neur_chan_lig-bd"/>
</dbReference>
<feature type="transmembrane region" description="Helical" evidence="3">
    <location>
        <begin position="274"/>
        <end position="291"/>
    </location>
</feature>
<dbReference type="Pfam" id="PF02931">
    <property type="entry name" value="Neur_chan_LBD"/>
    <property type="match status" value="1"/>
</dbReference>
<evidence type="ECO:0000259" key="4">
    <source>
        <dbReference type="Pfam" id="PF02931"/>
    </source>
</evidence>
<dbReference type="InterPro" id="IPR006201">
    <property type="entry name" value="Neur_channel"/>
</dbReference>
<dbReference type="PROSITE" id="PS00236">
    <property type="entry name" value="NEUROTR_ION_CHANNEL"/>
    <property type="match status" value="1"/>
</dbReference>
<keyword evidence="6" id="KW-1185">Reference proteome</keyword>